<dbReference type="GO" id="GO:0005886">
    <property type="term" value="C:plasma membrane"/>
    <property type="evidence" value="ECO:0007669"/>
    <property type="project" value="InterPro"/>
</dbReference>
<evidence type="ECO:0000313" key="8">
    <source>
        <dbReference type="EMBL" id="ABG50508.1"/>
    </source>
</evidence>
<evidence type="ECO:0000256" key="1">
    <source>
        <dbReference type="ARBA" id="ARBA00022475"/>
    </source>
</evidence>
<feature type="coiled-coil region" evidence="5">
    <location>
        <begin position="78"/>
        <end position="105"/>
    </location>
</feature>
<keyword evidence="1" id="KW-1003">Cell membrane</keyword>
<sequence>MKQINFLLIFLVCLALVIFTLQNTQLTTVKLIEGIELEAPLSVELLIAIGLGAVLAWLFNLWSRIQYTIESFRQMREISSRNKRIQELQEDVERYEEELKQRASLPVAETLSDLVKSTEAEAPK</sequence>
<dbReference type="AlphaFoldDB" id="Q116R6"/>
<feature type="domain" description="Lipopolysaccharide assembly protein A" evidence="7">
    <location>
        <begin position="22"/>
        <end position="93"/>
    </location>
</feature>
<dbReference type="KEGG" id="ter:Tery_1146"/>
<evidence type="ECO:0000259" key="7">
    <source>
        <dbReference type="Pfam" id="PF06305"/>
    </source>
</evidence>
<name>Q116R6_TRIEI</name>
<keyword evidence="3 6" id="KW-1133">Transmembrane helix</keyword>
<dbReference type="eggNOG" id="COG5416">
    <property type="taxonomic scope" value="Bacteria"/>
</dbReference>
<evidence type="ECO:0000256" key="5">
    <source>
        <dbReference type="SAM" id="Coils"/>
    </source>
</evidence>
<dbReference type="HOGENOM" id="CLU_144217_1_0_3"/>
<keyword evidence="5" id="KW-0175">Coiled coil</keyword>
<protein>
    <recommendedName>
        <fullName evidence="7">Lipopolysaccharide assembly protein A domain-containing protein</fullName>
    </recommendedName>
</protein>
<dbReference type="EMBL" id="CP000393">
    <property type="protein sequence ID" value="ABG50508.1"/>
    <property type="molecule type" value="Genomic_DNA"/>
</dbReference>
<evidence type="ECO:0000256" key="2">
    <source>
        <dbReference type="ARBA" id="ARBA00022692"/>
    </source>
</evidence>
<dbReference type="Pfam" id="PF06305">
    <property type="entry name" value="LapA_dom"/>
    <property type="match status" value="1"/>
</dbReference>
<gene>
    <name evidence="8" type="ordered locus">Tery_1146</name>
</gene>
<accession>Q116R6</accession>
<dbReference type="RefSeq" id="WP_011610894.1">
    <property type="nucleotide sequence ID" value="NC_008312.1"/>
</dbReference>
<evidence type="ECO:0000256" key="3">
    <source>
        <dbReference type="ARBA" id="ARBA00022989"/>
    </source>
</evidence>
<dbReference type="STRING" id="203124.Tery_1146"/>
<feature type="transmembrane region" description="Helical" evidence="6">
    <location>
        <begin position="42"/>
        <end position="63"/>
    </location>
</feature>
<keyword evidence="2 6" id="KW-0812">Transmembrane</keyword>
<dbReference type="OrthoDB" id="530861at2"/>
<keyword evidence="4 6" id="KW-0472">Membrane</keyword>
<reference evidence="8" key="1">
    <citation type="submission" date="2006-06" db="EMBL/GenBank/DDBJ databases">
        <title>Complete sequence of Trichodesmium erythraeum IMS101.</title>
        <authorList>
            <consortium name="US DOE Joint Genome Institute"/>
            <person name="Copeland A."/>
            <person name="Lucas S."/>
            <person name="Lapidus A."/>
            <person name="Barry K."/>
            <person name="Detter J.C."/>
            <person name="Glavina del Rio T."/>
            <person name="Hammon N."/>
            <person name="Israni S."/>
            <person name="Dalin E."/>
            <person name="Tice H."/>
            <person name="Pitluck S."/>
            <person name="Kiss H."/>
            <person name="Munk A.C."/>
            <person name="Brettin T."/>
            <person name="Bruce D."/>
            <person name="Han C."/>
            <person name="Tapia R."/>
            <person name="Gilna P."/>
            <person name="Schmutz J."/>
            <person name="Larimer F."/>
            <person name="Land M."/>
            <person name="Hauser L."/>
            <person name="Kyrpides N."/>
            <person name="Kim E."/>
            <person name="Richardson P."/>
        </authorList>
    </citation>
    <scope>NUCLEOTIDE SEQUENCE [LARGE SCALE GENOMIC DNA]</scope>
    <source>
        <strain evidence="8">IMS101</strain>
    </source>
</reference>
<dbReference type="InterPro" id="IPR010445">
    <property type="entry name" value="LapA_dom"/>
</dbReference>
<organism evidence="8">
    <name type="scientific">Trichodesmium erythraeum (strain IMS101)</name>
    <dbReference type="NCBI Taxonomy" id="203124"/>
    <lineage>
        <taxon>Bacteria</taxon>
        <taxon>Bacillati</taxon>
        <taxon>Cyanobacteriota</taxon>
        <taxon>Cyanophyceae</taxon>
        <taxon>Oscillatoriophycideae</taxon>
        <taxon>Oscillatoriales</taxon>
        <taxon>Microcoleaceae</taxon>
        <taxon>Trichodesmium</taxon>
    </lineage>
</organism>
<evidence type="ECO:0000256" key="4">
    <source>
        <dbReference type="ARBA" id="ARBA00023136"/>
    </source>
</evidence>
<proteinExistence type="predicted"/>
<evidence type="ECO:0000256" key="6">
    <source>
        <dbReference type="SAM" id="Phobius"/>
    </source>
</evidence>